<proteinExistence type="predicted"/>
<dbReference type="EMBL" id="SMLG01000007">
    <property type="protein sequence ID" value="TDE43491.1"/>
    <property type="molecule type" value="Genomic_DNA"/>
</dbReference>
<comment type="caution">
    <text evidence="2">The sequence shown here is derived from an EMBL/GenBank/DDBJ whole genome shotgun (WGS) entry which is preliminary data.</text>
</comment>
<feature type="compositionally biased region" description="Low complexity" evidence="1">
    <location>
        <begin position="47"/>
        <end position="70"/>
    </location>
</feature>
<feature type="region of interest" description="Disordered" evidence="1">
    <location>
        <begin position="45"/>
        <end position="161"/>
    </location>
</feature>
<name>A0A4R5F6I0_9FLAO</name>
<evidence type="ECO:0000313" key="3">
    <source>
        <dbReference type="Proteomes" id="UP000294814"/>
    </source>
</evidence>
<dbReference type="OrthoDB" id="678557at2"/>
<dbReference type="RefSeq" id="WP_131916449.1">
    <property type="nucleotide sequence ID" value="NZ_SMLG01000007.1"/>
</dbReference>
<evidence type="ECO:0000256" key="1">
    <source>
        <dbReference type="SAM" id="MobiDB-lite"/>
    </source>
</evidence>
<evidence type="ECO:0000313" key="2">
    <source>
        <dbReference type="EMBL" id="TDE43491.1"/>
    </source>
</evidence>
<feature type="compositionally biased region" description="Low complexity" evidence="1">
    <location>
        <begin position="109"/>
        <end position="136"/>
    </location>
</feature>
<accession>A0A4R5F6I0</accession>
<gene>
    <name evidence="2" type="ORF">E0I26_10590</name>
</gene>
<dbReference type="PROSITE" id="PS51257">
    <property type="entry name" value="PROKAR_LIPOPROTEIN"/>
    <property type="match status" value="1"/>
</dbReference>
<keyword evidence="3" id="KW-1185">Reference proteome</keyword>
<dbReference type="AlphaFoldDB" id="A0A4R5F6I0"/>
<organism evidence="2 3">
    <name type="scientific">Flavobacterium rhamnosiphilum</name>
    <dbReference type="NCBI Taxonomy" id="2541724"/>
    <lineage>
        <taxon>Bacteria</taxon>
        <taxon>Pseudomonadati</taxon>
        <taxon>Bacteroidota</taxon>
        <taxon>Flavobacteriia</taxon>
        <taxon>Flavobacteriales</taxon>
        <taxon>Flavobacteriaceae</taxon>
        <taxon>Flavobacterium</taxon>
    </lineage>
</organism>
<protein>
    <submittedName>
        <fullName evidence="2">Uncharacterized protein</fullName>
    </submittedName>
</protein>
<reference evidence="2 3" key="1">
    <citation type="submission" date="2019-03" db="EMBL/GenBank/DDBJ databases">
        <title>Novel species of Flavobacterium.</title>
        <authorList>
            <person name="Liu Q."/>
            <person name="Xin Y.-H."/>
        </authorList>
    </citation>
    <scope>NUCLEOTIDE SEQUENCE [LARGE SCALE GENOMIC DNA]</scope>
    <source>
        <strain evidence="2 3">LB3P52</strain>
    </source>
</reference>
<sequence length="161" mass="16718">MKSFLSLLFVSSLLLTSCKKEVEPQNNATPTNVVPFTEVGKQMKSEAATTTQVQQTTTTNTVNPNNAVATSSPVATGMNPAHGQPSHRCDIPVGAPLNSPPAAASTSKPTVQQQNQPVPTTTVTTTPTPVATTPTPEGMNPPHGQTNHRCDIAVGAPLPKS</sequence>
<dbReference type="Proteomes" id="UP000294814">
    <property type="component" value="Unassembled WGS sequence"/>
</dbReference>